<feature type="domain" description="THIF-type NAD/FAD binding fold" evidence="1">
    <location>
        <begin position="182"/>
        <end position="351"/>
    </location>
</feature>
<protein>
    <recommendedName>
        <fullName evidence="1">THIF-type NAD/FAD binding fold domain-containing protein</fullName>
    </recommendedName>
</protein>
<dbReference type="AlphaFoldDB" id="A0A4Y9LZL0"/>
<evidence type="ECO:0000313" key="2">
    <source>
        <dbReference type="EMBL" id="TFV48275.1"/>
    </source>
</evidence>
<dbReference type="EMBL" id="SPQT01000005">
    <property type="protein sequence ID" value="TFV48275.1"/>
    <property type="molecule type" value="Genomic_DNA"/>
</dbReference>
<dbReference type="Pfam" id="PF00899">
    <property type="entry name" value="ThiF"/>
    <property type="match status" value="1"/>
</dbReference>
<dbReference type="InterPro" id="IPR000594">
    <property type="entry name" value="ThiF_NAD_FAD-bd"/>
</dbReference>
<evidence type="ECO:0000259" key="1">
    <source>
        <dbReference type="Pfam" id="PF00899"/>
    </source>
</evidence>
<gene>
    <name evidence="2" type="ORF">E4K65_12730</name>
</gene>
<name>A0A4Y9LZL0_9BRAD</name>
<reference evidence="2 3" key="1">
    <citation type="submission" date="2019-03" db="EMBL/GenBank/DDBJ databases">
        <title>Bradyrhizobium diversity isolated from nodules of Chamaecrista fasciculata.</title>
        <authorList>
            <person name="Klepa M.S."/>
            <person name="Urquiaga M.O."/>
            <person name="Hungria M."/>
            <person name="Delamuta J.R."/>
        </authorList>
    </citation>
    <scope>NUCLEOTIDE SEQUENCE [LARGE SCALE GENOMIC DNA]</scope>
    <source>
        <strain evidence="2 3">CNPSo 3448</strain>
    </source>
</reference>
<comment type="caution">
    <text evidence="2">The sequence shown here is derived from an EMBL/GenBank/DDBJ whole genome shotgun (WGS) entry which is preliminary data.</text>
</comment>
<dbReference type="PANTHER" id="PTHR43267">
    <property type="entry name" value="TRNA THREONYLCARBAMOYLADENOSINE DEHYDRATASE"/>
    <property type="match status" value="1"/>
</dbReference>
<organism evidence="2 3">
    <name type="scientific">Bradyrhizobium niftali</name>
    <dbReference type="NCBI Taxonomy" id="2560055"/>
    <lineage>
        <taxon>Bacteria</taxon>
        <taxon>Pseudomonadati</taxon>
        <taxon>Pseudomonadota</taxon>
        <taxon>Alphaproteobacteria</taxon>
        <taxon>Hyphomicrobiales</taxon>
        <taxon>Nitrobacteraceae</taxon>
        <taxon>Bradyrhizobium</taxon>
    </lineage>
</organism>
<dbReference type="SUPFAM" id="SSF69572">
    <property type="entry name" value="Activating enzymes of the ubiquitin-like proteins"/>
    <property type="match status" value="1"/>
</dbReference>
<sequence>MTNDPNQKAMIRDAMQAIASRKPGRSKLVYDKTKRTIVAVAEGAQVTKALNITADDADMFGVVTLSSEWLRANWPNLERAGSLPTTFSSWDDGDALTHSELCVQKSPQTVSGTVFLEKPSGPETDLGIGLEPAPNGRSGPGKFLSTDGVAYIGRVTDGSSSLYHGSDVVFADVEPQLDTRRAGILETTILKDKTVLCIGLGTGGAHVAVELAKCGVGRFLLVDRDRLSVGNVVRHPGAISQVGRFKVNVMRDLILEKNPSAKVEVHRVAVSFDNRDVVAEFIGASDLVICGTDNRQSKLLINELCVSANVTAVYGGAFRRAYGGQILRVKPKHSPCHQCFVAAMPDEASDVEISSGDDAAEIAYSDQPVAVEPGLSLDVLPIANMLAKLALLELLADKSSPLNGLKRDFDAPWYLWLNRPEPGTQYADLPPLSESSDEMTINRWYGIYFDRDEACPVCGDFVGGLAASYGLDLSSLPPLPVKE</sequence>
<dbReference type="Gene3D" id="3.40.50.720">
    <property type="entry name" value="NAD(P)-binding Rossmann-like Domain"/>
    <property type="match status" value="1"/>
</dbReference>
<dbReference type="InterPro" id="IPR045886">
    <property type="entry name" value="ThiF/MoeB/HesA"/>
</dbReference>
<proteinExistence type="predicted"/>
<keyword evidence="3" id="KW-1185">Reference proteome</keyword>
<dbReference type="InterPro" id="IPR035985">
    <property type="entry name" value="Ubiquitin-activating_enz"/>
</dbReference>
<dbReference type="GO" id="GO:0061503">
    <property type="term" value="F:tRNA threonylcarbamoyladenosine dehydratase"/>
    <property type="evidence" value="ECO:0007669"/>
    <property type="project" value="TreeGrafter"/>
</dbReference>
<dbReference type="OrthoDB" id="2746358at2"/>
<evidence type="ECO:0000313" key="3">
    <source>
        <dbReference type="Proteomes" id="UP000297966"/>
    </source>
</evidence>
<dbReference type="Proteomes" id="UP000297966">
    <property type="component" value="Unassembled WGS sequence"/>
</dbReference>
<dbReference type="RefSeq" id="WP_135174447.1">
    <property type="nucleotide sequence ID" value="NZ_SPQT01000005.1"/>
</dbReference>
<dbReference type="GO" id="GO:0008641">
    <property type="term" value="F:ubiquitin-like modifier activating enzyme activity"/>
    <property type="evidence" value="ECO:0007669"/>
    <property type="project" value="InterPro"/>
</dbReference>
<accession>A0A4Y9LZL0</accession>
<dbReference type="PANTHER" id="PTHR43267:SF1">
    <property type="entry name" value="TRNA THREONYLCARBAMOYLADENOSINE DEHYDRATASE"/>
    <property type="match status" value="1"/>
</dbReference>
<dbReference type="GO" id="GO:0061504">
    <property type="term" value="P:cyclic threonylcarbamoyladenosine biosynthetic process"/>
    <property type="evidence" value="ECO:0007669"/>
    <property type="project" value="TreeGrafter"/>
</dbReference>